<dbReference type="EMBL" id="DVHU01000061">
    <property type="protein sequence ID" value="HIR93156.1"/>
    <property type="molecule type" value="Genomic_DNA"/>
</dbReference>
<dbReference type="SUPFAM" id="SSF47384">
    <property type="entry name" value="Homodimeric domain of signal transducing histidine kinase"/>
    <property type="match status" value="1"/>
</dbReference>
<dbReference type="InterPro" id="IPR005467">
    <property type="entry name" value="His_kinase_dom"/>
</dbReference>
<organism evidence="10 11">
    <name type="scientific">Candidatus Egerieimonas intestinavium</name>
    <dbReference type="NCBI Taxonomy" id="2840777"/>
    <lineage>
        <taxon>Bacteria</taxon>
        <taxon>Bacillati</taxon>
        <taxon>Bacillota</taxon>
        <taxon>Clostridia</taxon>
        <taxon>Lachnospirales</taxon>
        <taxon>Lachnospiraceae</taxon>
        <taxon>Lachnospiraceae incertae sedis</taxon>
        <taxon>Candidatus Egerieimonas</taxon>
    </lineage>
</organism>
<reference evidence="10" key="1">
    <citation type="submission" date="2020-10" db="EMBL/GenBank/DDBJ databases">
        <authorList>
            <person name="Gilroy R."/>
        </authorList>
    </citation>
    <scope>NUCLEOTIDE SEQUENCE</scope>
    <source>
        <strain evidence="10">ChiSxjej1B13-7041</strain>
    </source>
</reference>
<keyword evidence="8" id="KW-0472">Membrane</keyword>
<dbReference type="EC" id="2.7.13.3" evidence="3"/>
<feature type="domain" description="Histidine kinase" evidence="9">
    <location>
        <begin position="96"/>
        <end position="302"/>
    </location>
</feature>
<reference evidence="10" key="2">
    <citation type="journal article" date="2021" name="PeerJ">
        <title>Extensive microbial diversity within the chicken gut microbiome revealed by metagenomics and culture.</title>
        <authorList>
            <person name="Gilroy R."/>
            <person name="Ravi A."/>
            <person name="Getino M."/>
            <person name="Pursley I."/>
            <person name="Horton D.L."/>
            <person name="Alikhan N.F."/>
            <person name="Baker D."/>
            <person name="Gharbi K."/>
            <person name="Hall N."/>
            <person name="Watson M."/>
            <person name="Adriaenssens E.M."/>
            <person name="Foster-Nyarko E."/>
            <person name="Jarju S."/>
            <person name="Secka A."/>
            <person name="Antonio M."/>
            <person name="Oren A."/>
            <person name="Chaudhuri R.R."/>
            <person name="La Ragione R."/>
            <person name="Hildebrand F."/>
            <person name="Pallen M.J."/>
        </authorList>
    </citation>
    <scope>NUCLEOTIDE SEQUENCE</scope>
    <source>
        <strain evidence="10">ChiSxjej1B13-7041</strain>
    </source>
</reference>
<dbReference type="SMART" id="SM00387">
    <property type="entry name" value="HATPase_c"/>
    <property type="match status" value="1"/>
</dbReference>
<dbReference type="PRINTS" id="PR00344">
    <property type="entry name" value="BCTRLSENSOR"/>
</dbReference>
<evidence type="ECO:0000256" key="4">
    <source>
        <dbReference type="ARBA" id="ARBA00022553"/>
    </source>
</evidence>
<keyword evidence="7" id="KW-0902">Two-component regulatory system</keyword>
<evidence type="ECO:0000313" key="11">
    <source>
        <dbReference type="Proteomes" id="UP000886841"/>
    </source>
</evidence>
<evidence type="ECO:0000259" key="9">
    <source>
        <dbReference type="PROSITE" id="PS50109"/>
    </source>
</evidence>
<evidence type="ECO:0000256" key="5">
    <source>
        <dbReference type="ARBA" id="ARBA00022679"/>
    </source>
</evidence>
<proteinExistence type="predicted"/>
<keyword evidence="8" id="KW-1133">Transmembrane helix</keyword>
<feature type="transmembrane region" description="Helical" evidence="8">
    <location>
        <begin position="6"/>
        <end position="25"/>
    </location>
</feature>
<evidence type="ECO:0000256" key="8">
    <source>
        <dbReference type="SAM" id="Phobius"/>
    </source>
</evidence>
<dbReference type="Gene3D" id="3.30.565.10">
    <property type="entry name" value="Histidine kinase-like ATPase, C-terminal domain"/>
    <property type="match status" value="1"/>
</dbReference>
<dbReference type="PANTHER" id="PTHR45453:SF1">
    <property type="entry name" value="PHOSPHATE REGULON SENSOR PROTEIN PHOR"/>
    <property type="match status" value="1"/>
</dbReference>
<evidence type="ECO:0000256" key="7">
    <source>
        <dbReference type="ARBA" id="ARBA00023012"/>
    </source>
</evidence>
<name>A0A9D1EJW4_9FIRM</name>
<protein>
    <recommendedName>
        <fullName evidence="3">histidine kinase</fullName>
        <ecNumber evidence="3">2.7.13.3</ecNumber>
    </recommendedName>
</protein>
<dbReference type="Proteomes" id="UP000886841">
    <property type="component" value="Unassembled WGS sequence"/>
</dbReference>
<keyword evidence="4" id="KW-0597">Phosphoprotein</keyword>
<dbReference type="Pfam" id="PF02518">
    <property type="entry name" value="HATPase_c"/>
    <property type="match status" value="1"/>
</dbReference>
<dbReference type="InterPro" id="IPR050351">
    <property type="entry name" value="BphY/WalK/GraS-like"/>
</dbReference>
<dbReference type="PANTHER" id="PTHR45453">
    <property type="entry name" value="PHOSPHATE REGULON SENSOR PROTEIN PHOR"/>
    <property type="match status" value="1"/>
</dbReference>
<dbReference type="GO" id="GO:0004721">
    <property type="term" value="F:phosphoprotein phosphatase activity"/>
    <property type="evidence" value="ECO:0007669"/>
    <property type="project" value="TreeGrafter"/>
</dbReference>
<dbReference type="InterPro" id="IPR004358">
    <property type="entry name" value="Sig_transdc_His_kin-like_C"/>
</dbReference>
<dbReference type="GO" id="GO:0000155">
    <property type="term" value="F:phosphorelay sensor kinase activity"/>
    <property type="evidence" value="ECO:0007669"/>
    <property type="project" value="InterPro"/>
</dbReference>
<dbReference type="PROSITE" id="PS50109">
    <property type="entry name" value="HIS_KIN"/>
    <property type="match status" value="1"/>
</dbReference>
<keyword evidence="8" id="KW-0812">Transmembrane</keyword>
<evidence type="ECO:0000256" key="1">
    <source>
        <dbReference type="ARBA" id="ARBA00000085"/>
    </source>
</evidence>
<comment type="caution">
    <text evidence="10">The sequence shown here is derived from an EMBL/GenBank/DDBJ whole genome shotgun (WGS) entry which is preliminary data.</text>
</comment>
<dbReference type="GO" id="GO:0016036">
    <property type="term" value="P:cellular response to phosphate starvation"/>
    <property type="evidence" value="ECO:0007669"/>
    <property type="project" value="TreeGrafter"/>
</dbReference>
<dbReference type="CDD" id="cd00082">
    <property type="entry name" value="HisKA"/>
    <property type="match status" value="1"/>
</dbReference>
<evidence type="ECO:0000256" key="2">
    <source>
        <dbReference type="ARBA" id="ARBA00004370"/>
    </source>
</evidence>
<accession>A0A9D1EJW4</accession>
<gene>
    <name evidence="10" type="ORF">IAB98_07050</name>
</gene>
<evidence type="ECO:0000256" key="3">
    <source>
        <dbReference type="ARBA" id="ARBA00012438"/>
    </source>
</evidence>
<dbReference type="Gene3D" id="1.10.287.130">
    <property type="match status" value="1"/>
</dbReference>
<sequence length="313" mass="35532">MEIWLWAAALILAAVSVLLLVKIYLLRKGAREIRCSLKERMAGDDAGETNTLIDLSTRDGEMRRLARELNGQLMELRRLRHRFRQGDRELKGAVANISHDLRTPLTAISGYLELLEQGEHSPEDCRYLAVIRERVELMGQLTEELFRYSVFWAEDSELSPESISLNRALEESVAAFYGALTGRNIEPVIELPREKVIRQLDPAALSRILSNLLSNAVRYSDGDLHIRLTPEGKITFSNRAPGLNHLQVERLFDRFYTVEAARKSTGLGLSIARSLAERMGGSLRAEYREGRLCLRLWFPEKKTEHAHAAETGH</sequence>
<dbReference type="Pfam" id="PF00512">
    <property type="entry name" value="HisKA"/>
    <property type="match status" value="1"/>
</dbReference>
<comment type="catalytic activity">
    <reaction evidence="1">
        <text>ATP + protein L-histidine = ADP + protein N-phospho-L-histidine.</text>
        <dbReference type="EC" id="2.7.13.3"/>
    </reaction>
</comment>
<evidence type="ECO:0000313" key="10">
    <source>
        <dbReference type="EMBL" id="HIR93156.1"/>
    </source>
</evidence>
<dbReference type="GO" id="GO:0005886">
    <property type="term" value="C:plasma membrane"/>
    <property type="evidence" value="ECO:0007669"/>
    <property type="project" value="TreeGrafter"/>
</dbReference>
<dbReference type="InterPro" id="IPR003661">
    <property type="entry name" value="HisK_dim/P_dom"/>
</dbReference>
<comment type="subcellular location">
    <subcellularLocation>
        <location evidence="2">Membrane</location>
    </subcellularLocation>
</comment>
<keyword evidence="6 10" id="KW-0418">Kinase</keyword>
<dbReference type="InterPro" id="IPR036890">
    <property type="entry name" value="HATPase_C_sf"/>
</dbReference>
<dbReference type="AlphaFoldDB" id="A0A9D1EJW4"/>
<keyword evidence="5" id="KW-0808">Transferase</keyword>
<dbReference type="InterPro" id="IPR036097">
    <property type="entry name" value="HisK_dim/P_sf"/>
</dbReference>
<dbReference type="SUPFAM" id="SSF55874">
    <property type="entry name" value="ATPase domain of HSP90 chaperone/DNA topoisomerase II/histidine kinase"/>
    <property type="match status" value="1"/>
</dbReference>
<evidence type="ECO:0000256" key="6">
    <source>
        <dbReference type="ARBA" id="ARBA00022777"/>
    </source>
</evidence>
<dbReference type="SMART" id="SM00388">
    <property type="entry name" value="HisKA"/>
    <property type="match status" value="1"/>
</dbReference>
<dbReference type="InterPro" id="IPR003594">
    <property type="entry name" value="HATPase_dom"/>
</dbReference>